<dbReference type="Proteomes" id="UP000234626">
    <property type="component" value="Unassembled WGS sequence"/>
</dbReference>
<dbReference type="EMBL" id="PJZK01000010">
    <property type="protein sequence ID" value="PLR49345.1"/>
    <property type="molecule type" value="Genomic_DNA"/>
</dbReference>
<dbReference type="Gene3D" id="3.10.310.10">
    <property type="entry name" value="Diaminopimelate Epimerase, Chain A, domain 1"/>
    <property type="match status" value="2"/>
</dbReference>
<dbReference type="NCBIfam" id="TIGR00654">
    <property type="entry name" value="PhzF_family"/>
    <property type="match status" value="1"/>
</dbReference>
<name>A0A2N5EMP9_9GAMM</name>
<dbReference type="GO" id="GO:0016853">
    <property type="term" value="F:isomerase activity"/>
    <property type="evidence" value="ECO:0007669"/>
    <property type="project" value="UniProtKB-KW"/>
</dbReference>
<comment type="similarity">
    <text evidence="1">Belongs to the PhzF family.</text>
</comment>
<dbReference type="PANTHER" id="PTHR13774">
    <property type="entry name" value="PHENAZINE BIOSYNTHESIS PROTEIN"/>
    <property type="match status" value="1"/>
</dbReference>
<evidence type="ECO:0000256" key="3">
    <source>
        <dbReference type="PIRSR" id="PIRSR016184-1"/>
    </source>
</evidence>
<gene>
    <name evidence="4" type="ORF">CYR34_11705</name>
</gene>
<evidence type="ECO:0000256" key="1">
    <source>
        <dbReference type="ARBA" id="ARBA00008270"/>
    </source>
</evidence>
<comment type="caution">
    <text evidence="4">The sequence shown here is derived from an EMBL/GenBank/DDBJ whole genome shotgun (WGS) entry which is preliminary data.</text>
</comment>
<dbReference type="OrthoDB" id="9788221at2"/>
<proteinExistence type="inferred from homology"/>
<evidence type="ECO:0000313" key="5">
    <source>
        <dbReference type="Proteomes" id="UP000234626"/>
    </source>
</evidence>
<dbReference type="PANTHER" id="PTHR13774:SF17">
    <property type="entry name" value="PHENAZINE BIOSYNTHESIS-LIKE DOMAIN-CONTAINING PROTEIN"/>
    <property type="match status" value="1"/>
</dbReference>
<dbReference type="PIRSF" id="PIRSF016184">
    <property type="entry name" value="PhzC_PhzF"/>
    <property type="match status" value="1"/>
</dbReference>
<reference evidence="4 5" key="1">
    <citation type="submission" date="2017-12" db="EMBL/GenBank/DDBJ databases">
        <title>Characterization of six clinical isolates of Enterochimera gen. nov., a novel genus of the Yersiniaciae family and the three species Enterochimera arupensis sp. nov., Enterochimera coloradensis sp. nov, and Enterochimera californica sp. nov.</title>
        <authorList>
            <person name="Rossi A."/>
            <person name="Fisher M."/>
        </authorList>
    </citation>
    <scope>NUCLEOTIDE SEQUENCE [LARGE SCALE GENOMIC DNA]</scope>
    <source>
        <strain evidence="4 5">2016Iso1</strain>
    </source>
</reference>
<dbReference type="InterPro" id="IPR003719">
    <property type="entry name" value="Phenazine_PhzF-like"/>
</dbReference>
<sequence>MRVPFFQVDAFSRHPFSGNPAAVCMLEKWLDDTTLQRIAQENNLSETAFVVKTGDSYGLRWFTPAVEVDLCGHATLAAACVLFTRYVPHAEEIRFHTRSGELTVRGSDEGYILNFPLVHPVRIDTPPGLLAALGLGSGPAEIWQASDIVVIINDENVLDSLSPDFSALAQFDTRGVVVCTPAKAFDFRSRWFGPQVGVNEDPVTGSAHTFLAPLWGEKLGKKVLTAQQGGKRKGEITCRIKENNRVELCGEACIVIEGELFVSLPHGDNASR</sequence>
<accession>A0A2N5EMP9</accession>
<keyword evidence="2 4" id="KW-0413">Isomerase</keyword>
<protein>
    <submittedName>
        <fullName evidence="4">Isomerase</fullName>
    </submittedName>
</protein>
<keyword evidence="5" id="KW-1185">Reference proteome</keyword>
<evidence type="ECO:0000313" key="4">
    <source>
        <dbReference type="EMBL" id="PLR49345.1"/>
    </source>
</evidence>
<evidence type="ECO:0000256" key="2">
    <source>
        <dbReference type="ARBA" id="ARBA00023235"/>
    </source>
</evidence>
<organism evidence="4 5">
    <name type="scientific">Chimaeribacter arupi</name>
    <dbReference type="NCBI Taxonomy" id="2060066"/>
    <lineage>
        <taxon>Bacteria</taxon>
        <taxon>Pseudomonadati</taxon>
        <taxon>Pseudomonadota</taxon>
        <taxon>Gammaproteobacteria</taxon>
        <taxon>Enterobacterales</taxon>
        <taxon>Yersiniaceae</taxon>
        <taxon>Chimaeribacter</taxon>
    </lineage>
</organism>
<dbReference type="GO" id="GO:0005737">
    <property type="term" value="C:cytoplasm"/>
    <property type="evidence" value="ECO:0007669"/>
    <property type="project" value="TreeGrafter"/>
</dbReference>
<dbReference type="AlphaFoldDB" id="A0A2N5EMP9"/>
<dbReference type="Pfam" id="PF02567">
    <property type="entry name" value="PhzC-PhzF"/>
    <property type="match status" value="1"/>
</dbReference>
<feature type="active site" evidence="3">
    <location>
        <position position="46"/>
    </location>
</feature>
<dbReference type="SUPFAM" id="SSF54506">
    <property type="entry name" value="Diaminopimelate epimerase-like"/>
    <property type="match status" value="1"/>
</dbReference>